<comment type="caution">
    <text evidence="1">The sequence shown here is derived from an EMBL/GenBank/DDBJ whole genome shotgun (WGS) entry which is preliminary data.</text>
</comment>
<dbReference type="AlphaFoldDB" id="A0A433D5U8"/>
<name>A0A433D5U8_9FUNG</name>
<evidence type="ECO:0000313" key="2">
    <source>
        <dbReference type="Proteomes" id="UP000268093"/>
    </source>
</evidence>
<organism evidence="1 2">
    <name type="scientific">Jimgerdemannia flammicorona</name>
    <dbReference type="NCBI Taxonomy" id="994334"/>
    <lineage>
        <taxon>Eukaryota</taxon>
        <taxon>Fungi</taxon>
        <taxon>Fungi incertae sedis</taxon>
        <taxon>Mucoromycota</taxon>
        <taxon>Mucoromycotina</taxon>
        <taxon>Endogonomycetes</taxon>
        <taxon>Endogonales</taxon>
        <taxon>Endogonaceae</taxon>
        <taxon>Jimgerdemannia</taxon>
    </lineage>
</organism>
<reference evidence="1 2" key="1">
    <citation type="journal article" date="2018" name="New Phytol.">
        <title>Phylogenomics of Endogonaceae and evolution of mycorrhizas within Mucoromycota.</title>
        <authorList>
            <person name="Chang Y."/>
            <person name="Desiro A."/>
            <person name="Na H."/>
            <person name="Sandor L."/>
            <person name="Lipzen A."/>
            <person name="Clum A."/>
            <person name="Barry K."/>
            <person name="Grigoriev I.V."/>
            <person name="Martin F.M."/>
            <person name="Stajich J.E."/>
            <person name="Smith M.E."/>
            <person name="Bonito G."/>
            <person name="Spatafora J.W."/>
        </authorList>
    </citation>
    <scope>NUCLEOTIDE SEQUENCE [LARGE SCALE GENOMIC DNA]</scope>
    <source>
        <strain evidence="1 2">GMNB39</strain>
    </source>
</reference>
<evidence type="ECO:0000313" key="1">
    <source>
        <dbReference type="EMBL" id="RUP46216.1"/>
    </source>
</evidence>
<dbReference type="Proteomes" id="UP000268093">
    <property type="component" value="Unassembled WGS sequence"/>
</dbReference>
<proteinExistence type="predicted"/>
<dbReference type="EMBL" id="RBNI01006146">
    <property type="protein sequence ID" value="RUP46216.1"/>
    <property type="molecule type" value="Genomic_DNA"/>
</dbReference>
<accession>A0A433D5U8</accession>
<sequence>MAISDNKKLKPCFYCRVPSKWNEDHMNWMCVNSRCKRGQVMQHLIAARALVKEMVKRGDSIGTQY</sequence>
<keyword evidence="2" id="KW-1185">Reference proteome</keyword>
<gene>
    <name evidence="1" type="ORF">BC936DRAFT_147206</name>
</gene>
<protein>
    <submittedName>
        <fullName evidence="1">Uncharacterized protein</fullName>
    </submittedName>
</protein>